<accession>A0A099I0H1</accession>
<evidence type="ECO:0000256" key="4">
    <source>
        <dbReference type="ARBA" id="ARBA00023125"/>
    </source>
</evidence>
<name>A0A099I0H1_CLOIN</name>
<dbReference type="SUPFAM" id="SSF56349">
    <property type="entry name" value="DNA breaking-rejoining enzymes"/>
    <property type="match status" value="1"/>
</dbReference>
<comment type="function">
    <text evidence="1">Site-specific tyrosine recombinase, which acts by catalyzing the cutting and rejoining of the recombining DNA molecules.</text>
</comment>
<dbReference type="GO" id="GO:0003677">
    <property type="term" value="F:DNA binding"/>
    <property type="evidence" value="ECO:0007669"/>
    <property type="project" value="UniProtKB-KW"/>
</dbReference>
<dbReference type="Pfam" id="PF00589">
    <property type="entry name" value="Phage_integrase"/>
    <property type="match status" value="1"/>
</dbReference>
<dbReference type="InterPro" id="IPR013762">
    <property type="entry name" value="Integrase-like_cat_sf"/>
</dbReference>
<dbReference type="EMBL" id="JQIF01000143">
    <property type="protein sequence ID" value="KGJ51106.1"/>
    <property type="molecule type" value="Genomic_DNA"/>
</dbReference>
<gene>
    <name evidence="7" type="ORF">CIAN88_22340</name>
</gene>
<dbReference type="PANTHER" id="PTHR30629">
    <property type="entry name" value="PROPHAGE INTEGRASE"/>
    <property type="match status" value="1"/>
</dbReference>
<dbReference type="CDD" id="cd01189">
    <property type="entry name" value="INT_ICEBs1_C_like"/>
    <property type="match status" value="1"/>
</dbReference>
<proteinExistence type="inferred from homology"/>
<dbReference type="PANTHER" id="PTHR30629:SF2">
    <property type="entry name" value="PROPHAGE INTEGRASE INTS-RELATED"/>
    <property type="match status" value="1"/>
</dbReference>
<dbReference type="Proteomes" id="UP000030008">
    <property type="component" value="Unassembled WGS sequence"/>
</dbReference>
<evidence type="ECO:0000313" key="8">
    <source>
        <dbReference type="Proteomes" id="UP000030008"/>
    </source>
</evidence>
<dbReference type="InterPro" id="IPR050808">
    <property type="entry name" value="Phage_Integrase"/>
</dbReference>
<protein>
    <submittedName>
        <fullName evidence="7">Integrase</fullName>
    </submittedName>
</protein>
<dbReference type="InterPro" id="IPR004107">
    <property type="entry name" value="Integrase_SAM-like_N"/>
</dbReference>
<feature type="domain" description="Tyr recombinase" evidence="6">
    <location>
        <begin position="167"/>
        <end position="394"/>
    </location>
</feature>
<dbReference type="PROSITE" id="PS51898">
    <property type="entry name" value="TYR_RECOMBINASE"/>
    <property type="match status" value="1"/>
</dbReference>
<keyword evidence="5" id="KW-0233">DNA recombination</keyword>
<dbReference type="GO" id="GO:0015074">
    <property type="term" value="P:DNA integration"/>
    <property type="evidence" value="ECO:0007669"/>
    <property type="project" value="UniProtKB-KW"/>
</dbReference>
<dbReference type="InterPro" id="IPR002104">
    <property type="entry name" value="Integrase_catalytic"/>
</dbReference>
<evidence type="ECO:0000256" key="1">
    <source>
        <dbReference type="ARBA" id="ARBA00003283"/>
    </source>
</evidence>
<comment type="caution">
    <text evidence="7">The sequence shown here is derived from an EMBL/GenBank/DDBJ whole genome shotgun (WGS) entry which is preliminary data.</text>
</comment>
<evidence type="ECO:0000256" key="3">
    <source>
        <dbReference type="ARBA" id="ARBA00022908"/>
    </source>
</evidence>
<dbReference type="Gene3D" id="1.10.443.10">
    <property type="entry name" value="Intergrase catalytic core"/>
    <property type="match status" value="1"/>
</dbReference>
<organism evidence="7 8">
    <name type="scientific">Clostridium innocuum</name>
    <dbReference type="NCBI Taxonomy" id="1522"/>
    <lineage>
        <taxon>Bacteria</taxon>
        <taxon>Bacillati</taxon>
        <taxon>Bacillota</taxon>
        <taxon>Clostridia</taxon>
        <taxon>Eubacteriales</taxon>
        <taxon>Clostridiaceae</taxon>
        <taxon>Clostridium</taxon>
    </lineage>
</organism>
<sequence length="398" mass="45558">MAKKKECIPNYSSTTKKGVLYYRTRITDADGKRVDLYATTCEELYKKETEARRIIEELKFRRENPTVAEYCEKWLLMQSAKVSSATLKGYTCSVNNYIVKPLGDMYMSDVTSDDIRVALIPASQKSASVYNKVNMLFKCIFYSAERSELLDYNPSASISAKGGTPAKDKDTLTDEQVKVLLDTVRELPPYLFIMIGLYSGLRREEILGLQWDCVFLDTRTPYIAVRRAWRTEHNRPVVSTVLKTPAAQRDIPIPKCLVDCLLETKKSSISDYVIADSKGEPLAYSQFQRLWKYVTVRSTKERTCYKVINGQRIKYTKKPALGTHQKNNPSIVYTMDFDVTPHQLRHTYITNLLYAGVDPKTVQYLAGHENSKTTMDIYAKVKYNRPEELIGVVNRALT</sequence>
<evidence type="ECO:0000313" key="7">
    <source>
        <dbReference type="EMBL" id="KGJ51106.1"/>
    </source>
</evidence>
<evidence type="ECO:0000256" key="2">
    <source>
        <dbReference type="ARBA" id="ARBA00008857"/>
    </source>
</evidence>
<reference evidence="7 8" key="1">
    <citation type="submission" date="2014-08" db="EMBL/GenBank/DDBJ databases">
        <title>Clostridium innocuum, an unnegligible vancomycin-resistant pathogen causing extra-intestinal infections.</title>
        <authorList>
            <person name="Feng Y."/>
            <person name="Chiu C.-H."/>
        </authorList>
    </citation>
    <scope>NUCLEOTIDE SEQUENCE [LARGE SCALE GENOMIC DNA]</scope>
    <source>
        <strain evidence="7 8">AN88</strain>
    </source>
</reference>
<evidence type="ECO:0000259" key="6">
    <source>
        <dbReference type="PROSITE" id="PS51898"/>
    </source>
</evidence>
<comment type="similarity">
    <text evidence="2">Belongs to the 'phage' integrase family.</text>
</comment>
<evidence type="ECO:0000256" key="5">
    <source>
        <dbReference type="ARBA" id="ARBA00023172"/>
    </source>
</evidence>
<dbReference type="Pfam" id="PF14659">
    <property type="entry name" value="Phage_int_SAM_3"/>
    <property type="match status" value="1"/>
</dbReference>
<keyword evidence="4" id="KW-0238">DNA-binding</keyword>
<dbReference type="AlphaFoldDB" id="A0A099I0H1"/>
<dbReference type="InterPro" id="IPR010998">
    <property type="entry name" value="Integrase_recombinase_N"/>
</dbReference>
<dbReference type="GO" id="GO:0006310">
    <property type="term" value="P:DNA recombination"/>
    <property type="evidence" value="ECO:0007669"/>
    <property type="project" value="UniProtKB-KW"/>
</dbReference>
<keyword evidence="3" id="KW-0229">DNA integration</keyword>
<dbReference type="RefSeq" id="WP_044908380.1">
    <property type="nucleotide sequence ID" value="NZ_JQIF01000143.1"/>
</dbReference>
<dbReference type="Gene3D" id="1.10.150.130">
    <property type="match status" value="1"/>
</dbReference>
<dbReference type="InterPro" id="IPR011010">
    <property type="entry name" value="DNA_brk_join_enz"/>
</dbReference>